<evidence type="ECO:0008006" key="3">
    <source>
        <dbReference type="Google" id="ProtNLM"/>
    </source>
</evidence>
<organism evidence="1 2">
    <name type="scientific">Flavobacterium fructosi</name>
    <dbReference type="NCBI Taxonomy" id="3230416"/>
    <lineage>
        <taxon>Bacteria</taxon>
        <taxon>Pseudomonadati</taxon>
        <taxon>Bacteroidota</taxon>
        <taxon>Flavobacteriia</taxon>
        <taxon>Flavobacteriales</taxon>
        <taxon>Flavobacteriaceae</taxon>
        <taxon>Flavobacterium</taxon>
    </lineage>
</organism>
<protein>
    <recommendedName>
        <fullName evidence="3">DUF3108 domain-containing protein</fullName>
    </recommendedName>
</protein>
<reference evidence="1 2" key="1">
    <citation type="submission" date="2024-06" db="EMBL/GenBank/DDBJ databases">
        <title>Flavobacterium spp. isolated from glacier.</title>
        <authorList>
            <person name="Han D."/>
        </authorList>
    </citation>
    <scope>NUCLEOTIDE SEQUENCE [LARGE SCALE GENOMIC DNA]</scope>
    <source>
        <strain evidence="1 2">LB3P45</strain>
    </source>
</reference>
<accession>A0ABW6HLD5</accession>
<evidence type="ECO:0000313" key="2">
    <source>
        <dbReference type="Proteomes" id="UP001600039"/>
    </source>
</evidence>
<dbReference type="RefSeq" id="WP_379857300.1">
    <property type="nucleotide sequence ID" value="NZ_JBHZQA010000003.1"/>
</dbReference>
<dbReference type="EMBL" id="JBHZQA010000003">
    <property type="protein sequence ID" value="MFE3847478.1"/>
    <property type="molecule type" value="Genomic_DNA"/>
</dbReference>
<gene>
    <name evidence="1" type="ORF">ACFX5D_05810</name>
</gene>
<sequence>MKYIIIPLLFLFFTLNTYGQNKYSFDYMIEYHFQRTENSKVEIIYLLTNSKDDSYSARLTKSKSQLQGFDVNFRADSGLTSEVIIDKVEFLKAESITLPCEHLRFYKALDEKYDADRYDFTNENGTLINGSLFRHYTMKYHKLKESKRYKGAISHYIVENNTEFHKPLLALSYSFDDNMTSKKFPNGIANEIFTTSYDGKSLNYIFKLIQYVKINKYFLIPENCDTSVLMPLKVRVN</sequence>
<comment type="caution">
    <text evidence="1">The sequence shown here is derived from an EMBL/GenBank/DDBJ whole genome shotgun (WGS) entry which is preliminary data.</text>
</comment>
<dbReference type="Proteomes" id="UP001600039">
    <property type="component" value="Unassembled WGS sequence"/>
</dbReference>
<keyword evidence="2" id="KW-1185">Reference proteome</keyword>
<evidence type="ECO:0000313" key="1">
    <source>
        <dbReference type="EMBL" id="MFE3847478.1"/>
    </source>
</evidence>
<name>A0ABW6HLD5_9FLAO</name>
<proteinExistence type="predicted"/>